<sequence>MSNGGKLIPLLLKTPDGAAVGDAKEGGKGVGEQPETENHTGLARRRPHGGSNPLNMTSRRGTAGDGGDATRRNALAGRFSMEEVAGIVHGHPIPCFFALCVLFFMMVEYTLFMVPSNSPPFDVGFILTKPLQRYLAGRPALNSALAALNTVFVVMQAAYILSTLLIEGRGRSTIAVVFMFTCRGILGYSTQLPLPQEFLGSGVDFPVGNVSFFLFFSGHVAGSVIASLDMRRTGRQAMAAAFDALNLLQVLRLLATRGHYSIDLAAGVGAGVLFDVLAGKYEKSHRRRYHLAAAAEAA</sequence>
<dbReference type="OrthoDB" id="1921278at2759"/>
<feature type="domain" description="AtPDCT1/2 transmembrane" evidence="3">
    <location>
        <begin position="121"/>
        <end position="280"/>
    </location>
</feature>
<dbReference type="InterPro" id="IPR055311">
    <property type="entry name" value="PDCT1/2-like"/>
</dbReference>
<evidence type="ECO:0000256" key="1">
    <source>
        <dbReference type="SAM" id="MobiDB-lite"/>
    </source>
</evidence>
<dbReference type="PANTHER" id="PTHR34674:SF1">
    <property type="entry name" value="PHOSPHATIDYLCHOLINE:DIACYLGLYCEROL CHOLINEPHOSPHOTRANSFERASE 1-RELATED"/>
    <property type="match status" value="1"/>
</dbReference>
<feature type="transmembrane region" description="Helical" evidence="2">
    <location>
        <begin position="140"/>
        <end position="161"/>
    </location>
</feature>
<keyword evidence="2" id="KW-0472">Membrane</keyword>
<feature type="transmembrane region" description="Helical" evidence="2">
    <location>
        <begin position="95"/>
        <end position="114"/>
    </location>
</feature>
<evidence type="ECO:0000256" key="2">
    <source>
        <dbReference type="SAM" id="Phobius"/>
    </source>
</evidence>
<keyword evidence="2" id="KW-0812">Transmembrane</keyword>
<evidence type="ECO:0000259" key="3">
    <source>
        <dbReference type="Pfam" id="PF24788"/>
    </source>
</evidence>
<keyword evidence="2" id="KW-1133">Transmembrane helix</keyword>
<protein>
    <recommendedName>
        <fullName evidence="3">AtPDCT1/2 transmembrane domain-containing protein</fullName>
    </recommendedName>
</protein>
<feature type="transmembrane region" description="Helical" evidence="2">
    <location>
        <begin position="173"/>
        <end position="190"/>
    </location>
</feature>
<gene>
    <name evidence="4" type="ORF">SI8410_06009114</name>
</gene>
<dbReference type="EMBL" id="LR746269">
    <property type="protein sequence ID" value="CAA7398449.1"/>
    <property type="molecule type" value="Genomic_DNA"/>
</dbReference>
<organism evidence="4 5">
    <name type="scientific">Spirodela intermedia</name>
    <name type="common">Intermediate duckweed</name>
    <dbReference type="NCBI Taxonomy" id="51605"/>
    <lineage>
        <taxon>Eukaryota</taxon>
        <taxon>Viridiplantae</taxon>
        <taxon>Streptophyta</taxon>
        <taxon>Embryophyta</taxon>
        <taxon>Tracheophyta</taxon>
        <taxon>Spermatophyta</taxon>
        <taxon>Magnoliopsida</taxon>
        <taxon>Liliopsida</taxon>
        <taxon>Araceae</taxon>
        <taxon>Lemnoideae</taxon>
        <taxon>Spirodela</taxon>
    </lineage>
</organism>
<proteinExistence type="predicted"/>
<feature type="transmembrane region" description="Helical" evidence="2">
    <location>
        <begin position="210"/>
        <end position="230"/>
    </location>
</feature>
<dbReference type="AlphaFoldDB" id="A0A7I8KKY8"/>
<dbReference type="Proteomes" id="UP000663760">
    <property type="component" value="Chromosome 6"/>
</dbReference>
<dbReference type="PANTHER" id="PTHR34674">
    <property type="entry name" value="PHOSPHATIDYLCHOLINE:DIACYLGLYCEROL CHOLINEPHOSPHOTRANSFERASE 1-RELATED"/>
    <property type="match status" value="1"/>
</dbReference>
<reference evidence="4" key="1">
    <citation type="submission" date="2020-02" db="EMBL/GenBank/DDBJ databases">
        <authorList>
            <person name="Scholz U."/>
            <person name="Mascher M."/>
            <person name="Fiebig A."/>
        </authorList>
    </citation>
    <scope>NUCLEOTIDE SEQUENCE</scope>
</reference>
<name>A0A7I8KKY8_SPIIN</name>
<dbReference type="GO" id="GO:0004142">
    <property type="term" value="F:diacylglycerol cholinephosphotransferase activity"/>
    <property type="evidence" value="ECO:0007669"/>
    <property type="project" value="TreeGrafter"/>
</dbReference>
<dbReference type="Pfam" id="PF24788">
    <property type="entry name" value="AtPDCT1_2"/>
    <property type="match status" value="1"/>
</dbReference>
<evidence type="ECO:0000313" key="4">
    <source>
        <dbReference type="EMBL" id="CAA7398449.1"/>
    </source>
</evidence>
<accession>A0A7I8KKY8</accession>
<feature type="region of interest" description="Disordered" evidence="1">
    <location>
        <begin position="18"/>
        <end position="69"/>
    </location>
</feature>
<keyword evidence="5" id="KW-1185">Reference proteome</keyword>
<evidence type="ECO:0000313" key="5">
    <source>
        <dbReference type="Proteomes" id="UP000663760"/>
    </source>
</evidence>
<dbReference type="InterPro" id="IPR056361">
    <property type="entry name" value="AtPDCT1_2_TM_dom"/>
</dbReference>